<organism evidence="1 2">
    <name type="scientific">Gossypium laxum</name>
    <dbReference type="NCBI Taxonomy" id="34288"/>
    <lineage>
        <taxon>Eukaryota</taxon>
        <taxon>Viridiplantae</taxon>
        <taxon>Streptophyta</taxon>
        <taxon>Embryophyta</taxon>
        <taxon>Tracheophyta</taxon>
        <taxon>Spermatophyta</taxon>
        <taxon>Magnoliopsida</taxon>
        <taxon>eudicotyledons</taxon>
        <taxon>Gunneridae</taxon>
        <taxon>Pentapetalae</taxon>
        <taxon>rosids</taxon>
        <taxon>malvids</taxon>
        <taxon>Malvales</taxon>
        <taxon>Malvaceae</taxon>
        <taxon>Malvoideae</taxon>
        <taxon>Gossypium</taxon>
    </lineage>
</organism>
<accession>A0A7J9AKE8</accession>
<evidence type="ECO:0000313" key="2">
    <source>
        <dbReference type="Proteomes" id="UP000593574"/>
    </source>
</evidence>
<keyword evidence="2" id="KW-1185">Reference proteome</keyword>
<proteinExistence type="predicted"/>
<dbReference type="EMBL" id="JABEZV010000011">
    <property type="protein sequence ID" value="MBA0724568.1"/>
    <property type="molecule type" value="Genomic_DNA"/>
</dbReference>
<protein>
    <submittedName>
        <fullName evidence="1">Uncharacterized protein</fullName>
    </submittedName>
</protein>
<name>A0A7J9AKE8_9ROSI</name>
<dbReference type="AlphaFoldDB" id="A0A7J9AKE8"/>
<reference evidence="1 2" key="1">
    <citation type="journal article" date="2019" name="Genome Biol. Evol.">
        <title>Insights into the evolution of the New World diploid cottons (Gossypium, subgenus Houzingenia) based on genome sequencing.</title>
        <authorList>
            <person name="Grover C.E."/>
            <person name="Arick M.A. 2nd"/>
            <person name="Thrash A."/>
            <person name="Conover J.L."/>
            <person name="Sanders W.S."/>
            <person name="Peterson D.G."/>
            <person name="Frelichowski J.E."/>
            <person name="Scheffler J.A."/>
            <person name="Scheffler B.E."/>
            <person name="Wendel J.F."/>
        </authorList>
    </citation>
    <scope>NUCLEOTIDE SEQUENCE [LARGE SCALE GENOMIC DNA]</scope>
    <source>
        <strain evidence="1">4</strain>
        <tissue evidence="1">Leaf</tissue>
    </source>
</reference>
<gene>
    <name evidence="1" type="ORF">Golax_021248</name>
</gene>
<sequence>MREFLGQKFILRKALKCVYLRLV</sequence>
<comment type="caution">
    <text evidence="1">The sequence shown here is derived from an EMBL/GenBank/DDBJ whole genome shotgun (WGS) entry which is preliminary data.</text>
</comment>
<dbReference type="Proteomes" id="UP000593574">
    <property type="component" value="Unassembled WGS sequence"/>
</dbReference>
<evidence type="ECO:0000313" key="1">
    <source>
        <dbReference type="EMBL" id="MBA0724568.1"/>
    </source>
</evidence>